<dbReference type="EMBL" id="CAJNOH010001587">
    <property type="protein sequence ID" value="CAF1232647.1"/>
    <property type="molecule type" value="Genomic_DNA"/>
</dbReference>
<protein>
    <submittedName>
        <fullName evidence="1">Uncharacterized protein</fullName>
    </submittedName>
</protein>
<comment type="caution">
    <text evidence="1">The sequence shown here is derived from an EMBL/GenBank/DDBJ whole genome shotgun (WGS) entry which is preliminary data.</text>
</comment>
<sequence length="143" mass="16540">MNAVQKNKLCNGTDLQEQNSAISASSKNQFKEQSFCDKFDDDDNMEYQQLMYPKVKKKMKDKEERYATRIIINSNSLNENINNNNLNRTQPERSRSLQQQHQSLLLKNTNNNGNNNFNNNKSNKSIATRIKICSRKSSSTSEI</sequence>
<gene>
    <name evidence="2" type="ORF">JXQ802_LOCUS41165</name>
    <name evidence="1" type="ORF">PYM288_LOCUS26461</name>
</gene>
<dbReference type="EMBL" id="CAJNOL010002589">
    <property type="protein sequence ID" value="CAF1514091.1"/>
    <property type="molecule type" value="Genomic_DNA"/>
</dbReference>
<name>A0A814YPU0_9BILA</name>
<proteinExistence type="predicted"/>
<accession>A0A814YPU0</accession>
<dbReference type="AlphaFoldDB" id="A0A814YPU0"/>
<evidence type="ECO:0000313" key="1">
    <source>
        <dbReference type="EMBL" id="CAF1232647.1"/>
    </source>
</evidence>
<evidence type="ECO:0000313" key="2">
    <source>
        <dbReference type="EMBL" id="CAF1514091.1"/>
    </source>
</evidence>
<reference evidence="1" key="1">
    <citation type="submission" date="2021-02" db="EMBL/GenBank/DDBJ databases">
        <authorList>
            <person name="Nowell W R."/>
        </authorList>
    </citation>
    <scope>NUCLEOTIDE SEQUENCE</scope>
</reference>
<keyword evidence="4" id="KW-1185">Reference proteome</keyword>
<dbReference type="Proteomes" id="UP000663854">
    <property type="component" value="Unassembled WGS sequence"/>
</dbReference>
<evidence type="ECO:0000313" key="4">
    <source>
        <dbReference type="Proteomes" id="UP000663870"/>
    </source>
</evidence>
<dbReference type="Proteomes" id="UP000663870">
    <property type="component" value="Unassembled WGS sequence"/>
</dbReference>
<organism evidence="1 3">
    <name type="scientific">Rotaria sordida</name>
    <dbReference type="NCBI Taxonomy" id="392033"/>
    <lineage>
        <taxon>Eukaryota</taxon>
        <taxon>Metazoa</taxon>
        <taxon>Spiralia</taxon>
        <taxon>Gnathifera</taxon>
        <taxon>Rotifera</taxon>
        <taxon>Eurotatoria</taxon>
        <taxon>Bdelloidea</taxon>
        <taxon>Philodinida</taxon>
        <taxon>Philodinidae</taxon>
        <taxon>Rotaria</taxon>
    </lineage>
</organism>
<evidence type="ECO:0000313" key="3">
    <source>
        <dbReference type="Proteomes" id="UP000663854"/>
    </source>
</evidence>